<comment type="caution">
    <text evidence="1">The sequence shown here is derived from an EMBL/GenBank/DDBJ whole genome shotgun (WGS) entry which is preliminary data.</text>
</comment>
<organism evidence="1 2">
    <name type="scientific">Tatumella ptyseos ATCC 33301</name>
    <dbReference type="NCBI Taxonomy" id="1005995"/>
    <lineage>
        <taxon>Bacteria</taxon>
        <taxon>Pseudomonadati</taxon>
        <taxon>Pseudomonadota</taxon>
        <taxon>Gammaproteobacteria</taxon>
        <taxon>Enterobacterales</taxon>
        <taxon>Erwiniaceae</taxon>
        <taxon>Tatumella</taxon>
    </lineage>
</organism>
<evidence type="ECO:0000313" key="1">
    <source>
        <dbReference type="EMBL" id="KFD18375.1"/>
    </source>
</evidence>
<sequence>MISGTEIYNYSMIRDKLFNNLVSIIDGILSDGKVNDIEIVYLATWLREAEEIS</sequence>
<gene>
    <name evidence="1" type="ORF">GTPT_2565</name>
</gene>
<name>A0A085JD29_9GAMM</name>
<keyword evidence="2" id="KW-1185">Reference proteome</keyword>
<proteinExistence type="predicted"/>
<protein>
    <submittedName>
        <fullName evidence="1">Uncharacterized protein</fullName>
    </submittedName>
</protein>
<dbReference type="AlphaFoldDB" id="A0A085JD29"/>
<reference evidence="1 2" key="1">
    <citation type="submission" date="2014-05" db="EMBL/GenBank/DDBJ databases">
        <title>ATOL: Assembling a taxonomically balanced genome-scale reconstruction of the evolutionary history of the Enterobacteriaceae.</title>
        <authorList>
            <person name="Plunkett G.III."/>
            <person name="Neeno-Eckwall E.C."/>
            <person name="Glasner J.D."/>
            <person name="Perna N.T."/>
        </authorList>
    </citation>
    <scope>NUCLEOTIDE SEQUENCE [LARGE SCALE GENOMIC DNA]</scope>
    <source>
        <strain evidence="1 2">ATCC 33301</strain>
    </source>
</reference>
<dbReference type="EMBL" id="JMPR01000038">
    <property type="protein sequence ID" value="KFD18375.1"/>
    <property type="molecule type" value="Genomic_DNA"/>
</dbReference>
<accession>A0A085JD29</accession>
<dbReference type="Proteomes" id="UP000028602">
    <property type="component" value="Unassembled WGS sequence"/>
</dbReference>
<evidence type="ECO:0000313" key="2">
    <source>
        <dbReference type="Proteomes" id="UP000028602"/>
    </source>
</evidence>